<dbReference type="Pfam" id="PF00147">
    <property type="entry name" value="Fibrinogen_C"/>
    <property type="match status" value="1"/>
</dbReference>
<feature type="transmembrane region" description="Helical" evidence="12">
    <location>
        <begin position="1150"/>
        <end position="1175"/>
    </location>
</feature>
<feature type="transmembrane region" description="Helical" evidence="12">
    <location>
        <begin position="1070"/>
        <end position="1090"/>
    </location>
</feature>
<evidence type="ECO:0000256" key="9">
    <source>
        <dbReference type="ARBA" id="ARBA00023136"/>
    </source>
</evidence>
<evidence type="ECO:0000256" key="11">
    <source>
        <dbReference type="SAM" id="MobiDB-lite"/>
    </source>
</evidence>
<evidence type="ECO:0000256" key="10">
    <source>
        <dbReference type="ARBA" id="ARBA00023201"/>
    </source>
</evidence>
<evidence type="ECO:0000256" key="1">
    <source>
        <dbReference type="ARBA" id="ARBA00004651"/>
    </source>
</evidence>
<dbReference type="Pfam" id="PF00474">
    <property type="entry name" value="SSF"/>
    <property type="match status" value="1"/>
</dbReference>
<comment type="similarity">
    <text evidence="2">Belongs to the sodium:solute symporter (SSF) (TC 2.A.21) family.</text>
</comment>
<dbReference type="InterPro" id="IPR036056">
    <property type="entry name" value="Fibrinogen-like_C"/>
</dbReference>
<feature type="region of interest" description="Disordered" evidence="11">
    <location>
        <begin position="671"/>
        <end position="730"/>
    </location>
</feature>
<dbReference type="InterPro" id="IPR051163">
    <property type="entry name" value="Sodium:Solute_Symporter_SSF"/>
</dbReference>
<keyword evidence="10" id="KW-0739">Sodium transport</keyword>
<dbReference type="GO" id="GO:0005886">
    <property type="term" value="C:plasma membrane"/>
    <property type="evidence" value="ECO:0007669"/>
    <property type="project" value="UniProtKB-SubCell"/>
</dbReference>
<dbReference type="Gene3D" id="1.20.1730.10">
    <property type="entry name" value="Sodium/glucose cotransporter"/>
    <property type="match status" value="1"/>
</dbReference>
<keyword evidence="8" id="KW-0406">Ion transport</keyword>
<feature type="transmembrane region" description="Helical" evidence="12">
    <location>
        <begin position="1258"/>
        <end position="1277"/>
    </location>
</feature>
<evidence type="ECO:0000256" key="6">
    <source>
        <dbReference type="ARBA" id="ARBA00022989"/>
    </source>
</evidence>
<name>A0A1I8JKM2_9PLAT</name>
<keyword evidence="6 12" id="KW-1133">Transmembrane helix</keyword>
<evidence type="ECO:0000256" key="7">
    <source>
        <dbReference type="ARBA" id="ARBA00023053"/>
    </source>
</evidence>
<dbReference type="PANTHER" id="PTHR42985:SF40">
    <property type="entry name" value="LD47995P-RELATED"/>
    <property type="match status" value="1"/>
</dbReference>
<feature type="transmembrane region" description="Helical" evidence="12">
    <location>
        <begin position="1195"/>
        <end position="1215"/>
    </location>
</feature>
<evidence type="ECO:0000256" key="2">
    <source>
        <dbReference type="ARBA" id="ARBA00006434"/>
    </source>
</evidence>
<dbReference type="InterPro" id="IPR001734">
    <property type="entry name" value="Na/solute_symporter"/>
</dbReference>
<dbReference type="PANTHER" id="PTHR42985">
    <property type="entry name" value="SODIUM-COUPLED MONOCARBOXYLATE TRANSPORTER"/>
    <property type="match status" value="1"/>
</dbReference>
<evidence type="ECO:0000256" key="12">
    <source>
        <dbReference type="SAM" id="Phobius"/>
    </source>
</evidence>
<evidence type="ECO:0000256" key="4">
    <source>
        <dbReference type="ARBA" id="ARBA00022475"/>
    </source>
</evidence>
<keyword evidence="5 12" id="KW-0812">Transmembrane</keyword>
<feature type="transmembrane region" description="Helical" evidence="12">
    <location>
        <begin position="1227"/>
        <end position="1246"/>
    </location>
</feature>
<dbReference type="InterPro" id="IPR014716">
    <property type="entry name" value="Fibrinogen_a/b/g_C_1"/>
</dbReference>
<dbReference type="Gene3D" id="3.90.215.10">
    <property type="entry name" value="Gamma Fibrinogen, chain A, domain 1"/>
    <property type="match status" value="1"/>
</dbReference>
<dbReference type="PROSITE" id="PS51406">
    <property type="entry name" value="FIBRINOGEN_C_2"/>
    <property type="match status" value="1"/>
</dbReference>
<dbReference type="GO" id="GO:0006814">
    <property type="term" value="P:sodium ion transport"/>
    <property type="evidence" value="ECO:0007669"/>
    <property type="project" value="UniProtKB-KW"/>
</dbReference>
<evidence type="ECO:0000313" key="15">
    <source>
        <dbReference type="WBParaSite" id="maker-uti_cns_0048555-snap-gene-0.2-mRNA-1"/>
    </source>
</evidence>
<sequence length="1344" mass="145477">TLNPSFAALGCGVWAIGTFCSTSAGPAASGAAACGSTRSGSGGSAFRAVQCRRQRVDAFPQHLVADRVVVLSWSSSSVGVPLHRQLLLAVVLPQLLVVDAHPRWRPPAGDAVAQSAAHQQLRGCASGCGVRRRPLRQLLTALSASALIFGHQTLLLSLASVFRSPRCPACARRNIVSRRLLGTTILSRRSSTPSSSASSSRSAYSDLSSGWPRSHLAPWMAAIAALISGSACECRLMSSTVSALGTAACSTAPMLAEFCCASLLCPDVASGCRLRMSWVIRTSPVCAFGTTTIRATQGAGPLTGSMMSRSSSSLSSLSTAAARWTGTLEGAWQTGLASSVRFSAEDRRAPAVEYKKGRVSGDTKNIYRQSHLADQLQWVRASVGKQLAAGWLQWGSVWQAIETADVHDVATGPAVDKDVHGGAADLSGHVLLLAREGVELAGLTGPARTGELSDFAAFPAGLAPGGVAFSMPLSAAPVAGDLRLSVCRSRAAAAAAHCCHVLRHRSAAELHCLRLSLRCFSGADLGQRGALVGSVCGLIISSWLSIGSYLNGKQLVGLPTNISNCDVGTPGTTLLPTTVGTTQAPVVEPLDDWYSLSYVWFPIIGSAATTAGGFIVSLFTRGYREEVDEAFINPYFVRFYKFLSRSCNINLMRATPSNAVQPVDDTEAIEVSELSKQSNSPSRRGDDEPKPVDQSEDEVQPGEATDEPKPVNQSEDEVQPGEVTDEPKQSQPLLLEKLYETKMNAELLVVITLLCRTASSQLNWTVQRDDLSEYKLDSSVAGVRSDLECATLARPQHQAIKFDRERYTCRLYSCQLGTSGCRKCRNARNSTLPLLLVRQLDELGRTCWRTFQHRVDGSVDFYRNWTNYLTEFGQGEDRNYWMGLEAIHQLTRAGDRRVRWEMSDWNGTRYWWEDANFAVQDASQGYRVSVGEPDVSRSNVATCSHTVGAYMNNAMFSTQDKDQDTWSSNCAVTYQGAWWYGSCHCFNPNGRYFTPPAAFYLSEPLWADGLTFSSPGIGYPLNHYYSMKTFECMSNLVPQALWSSLPGSRQGAGAFAKHQQTNNQFSPVDYVVLGVFLTASLAVGIVASFIGRRKGNADDGSAGSDEKEEFVMGGRKQQVIPVALSLLVSFNSAILILGGPAEIYFNGTMYVLSIFGEQIGCVLAALIFVPVFYQLRLTSLFEYLELRFKSRLVRLMGNFLFLISDVIYMGLALYAPATALQYVSNGAIPVEASIAVSGVICTFYTAWGGLKAVIWTDVFQSVVMTAGILAIIIRGLIDLGGIGNVWQISYKYGRIEFDNLDPRVRHTVWGLVVGNGIVYSSTYGVSQASVQRYCSVKTMRQAQL</sequence>
<feature type="compositionally biased region" description="Basic and acidic residues" evidence="11">
    <location>
        <begin position="683"/>
        <end position="693"/>
    </location>
</feature>
<evidence type="ECO:0000259" key="13">
    <source>
        <dbReference type="PROSITE" id="PS51406"/>
    </source>
</evidence>
<dbReference type="GO" id="GO:0015293">
    <property type="term" value="F:symporter activity"/>
    <property type="evidence" value="ECO:0007669"/>
    <property type="project" value="TreeGrafter"/>
</dbReference>
<dbReference type="Gene3D" id="4.10.530.10">
    <property type="entry name" value="Gamma-fibrinogen Carboxyl Terminal Fragment, domain 2"/>
    <property type="match status" value="1"/>
</dbReference>
<evidence type="ECO:0000313" key="14">
    <source>
        <dbReference type="Proteomes" id="UP000095280"/>
    </source>
</evidence>
<organism evidence="14 15">
    <name type="scientific">Macrostomum lignano</name>
    <dbReference type="NCBI Taxonomy" id="282301"/>
    <lineage>
        <taxon>Eukaryota</taxon>
        <taxon>Metazoa</taxon>
        <taxon>Spiralia</taxon>
        <taxon>Lophotrochozoa</taxon>
        <taxon>Platyhelminthes</taxon>
        <taxon>Rhabditophora</taxon>
        <taxon>Macrostomorpha</taxon>
        <taxon>Macrostomida</taxon>
        <taxon>Macrostomidae</taxon>
        <taxon>Macrostomum</taxon>
    </lineage>
</organism>
<dbReference type="Proteomes" id="UP000095280">
    <property type="component" value="Unplaced"/>
</dbReference>
<keyword evidence="3" id="KW-0813">Transport</keyword>
<keyword evidence="14" id="KW-1185">Reference proteome</keyword>
<reference evidence="15" key="1">
    <citation type="submission" date="2016-11" db="UniProtKB">
        <authorList>
            <consortium name="WormBaseParasite"/>
        </authorList>
    </citation>
    <scope>IDENTIFICATION</scope>
</reference>
<dbReference type="InterPro" id="IPR038377">
    <property type="entry name" value="Na/Glc_symporter_sf"/>
</dbReference>
<dbReference type="SUPFAM" id="SSF56496">
    <property type="entry name" value="Fibrinogen C-terminal domain-like"/>
    <property type="match status" value="1"/>
</dbReference>
<keyword evidence="9 12" id="KW-0472">Membrane</keyword>
<dbReference type="PROSITE" id="PS50283">
    <property type="entry name" value="NA_SOLUT_SYMP_3"/>
    <property type="match status" value="1"/>
</dbReference>
<keyword evidence="4" id="KW-1003">Cell membrane</keyword>
<evidence type="ECO:0000256" key="8">
    <source>
        <dbReference type="ARBA" id="ARBA00023065"/>
    </source>
</evidence>
<dbReference type="SMART" id="SM00186">
    <property type="entry name" value="FBG"/>
    <property type="match status" value="1"/>
</dbReference>
<dbReference type="WBParaSite" id="maker-uti_cns_0048555-snap-gene-0.2-mRNA-1">
    <property type="protein sequence ID" value="maker-uti_cns_0048555-snap-gene-0.2-mRNA-1"/>
    <property type="gene ID" value="maker-uti_cns_0048555-snap-gene-0.2"/>
</dbReference>
<evidence type="ECO:0000256" key="5">
    <source>
        <dbReference type="ARBA" id="ARBA00022692"/>
    </source>
</evidence>
<keyword evidence="7" id="KW-0915">Sodium</keyword>
<feature type="domain" description="Fibrinogen C-terminal" evidence="13">
    <location>
        <begin position="800"/>
        <end position="1038"/>
    </location>
</feature>
<comment type="subcellular location">
    <subcellularLocation>
        <location evidence="1">Cell membrane</location>
        <topology evidence="1">Multi-pass membrane protein</topology>
    </subcellularLocation>
</comment>
<protein>
    <submittedName>
        <fullName evidence="15">Fibrinogen C-terminal domain-containing protein</fullName>
    </submittedName>
</protein>
<accession>A0A1I8JKM2</accession>
<evidence type="ECO:0000256" key="3">
    <source>
        <dbReference type="ARBA" id="ARBA00022448"/>
    </source>
</evidence>
<dbReference type="InterPro" id="IPR002181">
    <property type="entry name" value="Fibrinogen_a/b/g_C_dom"/>
</dbReference>
<feature type="transmembrane region" description="Helical" evidence="12">
    <location>
        <begin position="1119"/>
        <end position="1138"/>
    </location>
</feature>
<proteinExistence type="inferred from homology"/>